<evidence type="ECO:0000313" key="1">
    <source>
        <dbReference type="EMBL" id="TQS08492.1"/>
    </source>
</evidence>
<dbReference type="RefSeq" id="WP_142625272.1">
    <property type="nucleotide sequence ID" value="NZ_VIRM01000092.1"/>
</dbReference>
<reference evidence="1 2" key="1">
    <citation type="submission" date="2019-07" db="EMBL/GenBank/DDBJ databases">
        <title>Microbispora hainanensis DSM 45428.</title>
        <authorList>
            <person name="Thawai C."/>
        </authorList>
    </citation>
    <scope>NUCLEOTIDE SEQUENCE [LARGE SCALE GENOMIC DNA]</scope>
    <source>
        <strain evidence="1 2">DSM 45428</strain>
    </source>
</reference>
<dbReference type="Gene3D" id="3.40.50.300">
    <property type="entry name" value="P-loop containing nucleotide triphosphate hydrolases"/>
    <property type="match status" value="1"/>
</dbReference>
<protein>
    <submittedName>
        <fullName evidence="1">ParA family protein</fullName>
    </submittedName>
</protein>
<gene>
    <name evidence="1" type="ORF">FLX08_38915</name>
</gene>
<evidence type="ECO:0000313" key="2">
    <source>
        <dbReference type="Proteomes" id="UP000316541"/>
    </source>
</evidence>
<accession>A0A544XVL4</accession>
<dbReference type="SUPFAM" id="SSF52540">
    <property type="entry name" value="P-loop containing nucleoside triphosphate hydrolases"/>
    <property type="match status" value="1"/>
</dbReference>
<organism evidence="1 2">
    <name type="scientific">Microbispora hainanensis</name>
    <dbReference type="NCBI Taxonomy" id="568844"/>
    <lineage>
        <taxon>Bacteria</taxon>
        <taxon>Bacillati</taxon>
        <taxon>Actinomycetota</taxon>
        <taxon>Actinomycetes</taxon>
        <taxon>Streptosporangiales</taxon>
        <taxon>Streptosporangiaceae</taxon>
        <taxon>Microbispora</taxon>
    </lineage>
</organism>
<dbReference type="InterPro" id="IPR027417">
    <property type="entry name" value="P-loop_NTPase"/>
</dbReference>
<dbReference type="EMBL" id="VIRM01000092">
    <property type="protein sequence ID" value="TQS08492.1"/>
    <property type="molecule type" value="Genomic_DNA"/>
</dbReference>
<sequence length="258" mass="27071">MATYALMSPGGSPGVTTTALAVTYAWGGRTLLAECDPKGGSVLQGFLGGRMEGLPGGLLEFALAIAHQPDPAVLWKYVVSLDQDAREWLLLPGTRDPRHVAQLETAWDAIAAAITSAGEGVVDVVLDVGQIGGPDTPMQLIAASDLALMLLRPSLRQVADARPRLDALGRYVGAKVPVALCLVGEGDYTAREISDALFGLPVIAGIPHDPRSAAVFSDGKRAQRSFRRAPLMRGASFLSNAMRQYLAGAQPAEGMAAR</sequence>
<name>A0A544XVL4_9ACTN</name>
<dbReference type="Proteomes" id="UP000316541">
    <property type="component" value="Unassembled WGS sequence"/>
</dbReference>
<dbReference type="AlphaFoldDB" id="A0A544XVL4"/>
<comment type="caution">
    <text evidence="1">The sequence shown here is derived from an EMBL/GenBank/DDBJ whole genome shotgun (WGS) entry which is preliminary data.</text>
</comment>
<proteinExistence type="predicted"/>